<dbReference type="Proteomes" id="UP000012174">
    <property type="component" value="Unassembled WGS sequence"/>
</dbReference>
<reference evidence="3" key="1">
    <citation type="journal article" date="2013" name="Genome Announc.">
        <title>Draft genome sequence of the grapevine dieback fungus Eutypa lata UCR-EL1.</title>
        <authorList>
            <person name="Blanco-Ulate B."/>
            <person name="Rolshausen P.E."/>
            <person name="Cantu D."/>
        </authorList>
    </citation>
    <scope>NUCLEOTIDE SEQUENCE [LARGE SCALE GENOMIC DNA]</scope>
    <source>
        <strain evidence="3">UCR-EL1</strain>
    </source>
</reference>
<dbReference type="Pfam" id="PF06985">
    <property type="entry name" value="HET"/>
    <property type="match status" value="1"/>
</dbReference>
<dbReference type="OrthoDB" id="5347061at2759"/>
<dbReference type="PANTHER" id="PTHR33112:SF16">
    <property type="entry name" value="HETEROKARYON INCOMPATIBILITY DOMAIN-CONTAINING PROTEIN"/>
    <property type="match status" value="1"/>
</dbReference>
<keyword evidence="3" id="KW-1185">Reference proteome</keyword>
<dbReference type="EMBL" id="KB705632">
    <property type="protein sequence ID" value="EMR71510.1"/>
    <property type="molecule type" value="Genomic_DNA"/>
</dbReference>
<dbReference type="InterPro" id="IPR010730">
    <property type="entry name" value="HET"/>
</dbReference>
<accession>M7TXX2</accession>
<dbReference type="OMA" id="RSWINEC"/>
<sequence length="235" mass="26388">MEYYGANEVEDITWTPGGFYVGPTMDSWDTFTLAGDNDALPKDGMNSSLEAQSYHPYLGRFDIPCGDTGSKKALDRLRKWLSRCTEEHTHCGEADPKSMPHRVLEIEDCKTARVRLIDSRDMREKYACLSHRWCPETVIASLLQGDFEEYTQRVPDTALYALLRDAVLIAGLAGLRFIWIDCLCIIQDDSNDWTTEAATMASVYENAFLTIASSGTQFGGVQIIIVNSLPRQNIL</sequence>
<feature type="domain" description="Heterokaryon incompatibility" evidence="1">
    <location>
        <begin position="126"/>
        <end position="216"/>
    </location>
</feature>
<proteinExistence type="predicted"/>
<organism evidence="2 3">
    <name type="scientific">Eutypa lata (strain UCR-EL1)</name>
    <name type="common">Grapevine dieback disease fungus</name>
    <name type="synonym">Eutypa armeniacae</name>
    <dbReference type="NCBI Taxonomy" id="1287681"/>
    <lineage>
        <taxon>Eukaryota</taxon>
        <taxon>Fungi</taxon>
        <taxon>Dikarya</taxon>
        <taxon>Ascomycota</taxon>
        <taxon>Pezizomycotina</taxon>
        <taxon>Sordariomycetes</taxon>
        <taxon>Xylariomycetidae</taxon>
        <taxon>Xylariales</taxon>
        <taxon>Diatrypaceae</taxon>
        <taxon>Eutypa</taxon>
    </lineage>
</organism>
<dbReference type="STRING" id="1287681.M7TXX2"/>
<evidence type="ECO:0000313" key="3">
    <source>
        <dbReference type="Proteomes" id="UP000012174"/>
    </source>
</evidence>
<protein>
    <submittedName>
        <fullName evidence="2">Putative het domain-containing protein</fullName>
    </submittedName>
</protein>
<dbReference type="KEGG" id="ela:UCREL1_1447"/>
<dbReference type="HOGENOM" id="CLU_1180219_0_0_1"/>
<evidence type="ECO:0000313" key="2">
    <source>
        <dbReference type="EMBL" id="EMR71510.1"/>
    </source>
</evidence>
<dbReference type="AlphaFoldDB" id="M7TXX2"/>
<dbReference type="PANTHER" id="PTHR33112">
    <property type="entry name" value="DOMAIN PROTEIN, PUTATIVE-RELATED"/>
    <property type="match status" value="1"/>
</dbReference>
<evidence type="ECO:0000259" key="1">
    <source>
        <dbReference type="Pfam" id="PF06985"/>
    </source>
</evidence>
<gene>
    <name evidence="2" type="ORF">UCREL1_1447</name>
</gene>
<name>M7TXX2_EUTLA</name>